<keyword evidence="5" id="KW-0663">Pyridoxal phosphate</keyword>
<proteinExistence type="inferred from homology"/>
<evidence type="ECO:0000256" key="4">
    <source>
        <dbReference type="ARBA" id="ARBA00022679"/>
    </source>
</evidence>
<dbReference type="GO" id="GO:0008483">
    <property type="term" value="F:transaminase activity"/>
    <property type="evidence" value="ECO:0007669"/>
    <property type="project" value="UniProtKB-KW"/>
</dbReference>
<protein>
    <recommendedName>
        <fullName evidence="6">Aminotransferase</fullName>
        <ecNumber evidence="6">2.6.1.-</ecNumber>
    </recommendedName>
</protein>
<dbReference type="GO" id="GO:0006520">
    <property type="term" value="P:amino acid metabolic process"/>
    <property type="evidence" value="ECO:0007669"/>
    <property type="project" value="InterPro"/>
</dbReference>
<evidence type="ECO:0000256" key="3">
    <source>
        <dbReference type="ARBA" id="ARBA00022576"/>
    </source>
</evidence>
<dbReference type="HOGENOM" id="CLU_017584_4_3_0"/>
<evidence type="ECO:0000256" key="2">
    <source>
        <dbReference type="ARBA" id="ARBA00007441"/>
    </source>
</evidence>
<dbReference type="PROSITE" id="PS00105">
    <property type="entry name" value="AA_TRANSFER_CLASS_1"/>
    <property type="match status" value="1"/>
</dbReference>
<dbReference type="InterPro" id="IPR015422">
    <property type="entry name" value="PyrdxlP-dep_Trfase_small"/>
</dbReference>
<dbReference type="InterPro" id="IPR015424">
    <property type="entry name" value="PyrdxlP-dep_Trfase"/>
</dbReference>
<sequence>MKLAERMSRIGIESAFDVLVRARALEAQGRSVIHLEIGEPDFPSPPHVIEAGKKALDEGWTHYGPTQGLPDLREAIAAHISRTRGISVGPQHVSVVPGGKPIIFFPMLALLEEGDEVIYPNPGFPIYESMIRFCGATPVPLPLEESRGFSFDLDRFESLLTPRTKMVVLNSPQNPTGGVIPREDLKAIAGLLGDRDIIVLSDEIYSEICYGERPVSITEFPGMLEKTIILDGFSKTYAMTGWRMGYGVMPEWLVEAVNKLMVNSNSCTASFTQRAGIAALTGPRDAVDAMVAEFRRRRDAFVAGLNQIPGFHCALPGGAFYAFANITGTGISSRELADYLLYEAGVAGLNGGCFGEYGDGYIRFSYANSLPNLMEAVSRIQKVSARWHSAVAAR</sequence>
<evidence type="ECO:0000313" key="8">
    <source>
        <dbReference type="EMBL" id="ABJ81380.1"/>
    </source>
</evidence>
<comment type="cofactor">
    <cofactor evidence="1 6">
        <name>pyridoxal 5'-phosphate</name>
        <dbReference type="ChEBI" id="CHEBI:597326"/>
    </cofactor>
</comment>
<dbReference type="STRING" id="234267.Acid_0368"/>
<evidence type="ECO:0000256" key="5">
    <source>
        <dbReference type="ARBA" id="ARBA00022898"/>
    </source>
</evidence>
<dbReference type="InterPro" id="IPR004838">
    <property type="entry name" value="NHTrfase_class1_PyrdxlP-BS"/>
</dbReference>
<dbReference type="InterPro" id="IPR015421">
    <property type="entry name" value="PyrdxlP-dep_Trfase_major"/>
</dbReference>
<dbReference type="OrthoDB" id="9803354at2"/>
<dbReference type="FunFam" id="3.40.640.10:FF:000033">
    <property type="entry name" value="Aspartate aminotransferase"/>
    <property type="match status" value="1"/>
</dbReference>
<dbReference type="EMBL" id="CP000473">
    <property type="protein sequence ID" value="ABJ81380.1"/>
    <property type="molecule type" value="Genomic_DNA"/>
</dbReference>
<dbReference type="GO" id="GO:0030170">
    <property type="term" value="F:pyridoxal phosphate binding"/>
    <property type="evidence" value="ECO:0007669"/>
    <property type="project" value="InterPro"/>
</dbReference>
<dbReference type="InterPro" id="IPR050596">
    <property type="entry name" value="AspAT/PAT-like"/>
</dbReference>
<gene>
    <name evidence="8" type="ordered locus">Acid_0368</name>
</gene>
<dbReference type="eggNOG" id="COG0436">
    <property type="taxonomic scope" value="Bacteria"/>
</dbReference>
<reference evidence="8" key="1">
    <citation type="submission" date="2006-10" db="EMBL/GenBank/DDBJ databases">
        <title>Complete sequence of Solibacter usitatus Ellin6076.</title>
        <authorList>
            <consortium name="US DOE Joint Genome Institute"/>
            <person name="Copeland A."/>
            <person name="Lucas S."/>
            <person name="Lapidus A."/>
            <person name="Barry K."/>
            <person name="Detter J.C."/>
            <person name="Glavina del Rio T."/>
            <person name="Hammon N."/>
            <person name="Israni S."/>
            <person name="Dalin E."/>
            <person name="Tice H."/>
            <person name="Pitluck S."/>
            <person name="Thompson L.S."/>
            <person name="Brettin T."/>
            <person name="Bruce D."/>
            <person name="Han C."/>
            <person name="Tapia R."/>
            <person name="Gilna P."/>
            <person name="Schmutz J."/>
            <person name="Larimer F."/>
            <person name="Land M."/>
            <person name="Hauser L."/>
            <person name="Kyrpides N."/>
            <person name="Mikhailova N."/>
            <person name="Janssen P.H."/>
            <person name="Kuske C.R."/>
            <person name="Richardson P."/>
        </authorList>
    </citation>
    <scope>NUCLEOTIDE SEQUENCE</scope>
    <source>
        <strain evidence="8">Ellin6076</strain>
    </source>
</reference>
<keyword evidence="4 6" id="KW-0808">Transferase</keyword>
<dbReference type="Pfam" id="PF00155">
    <property type="entry name" value="Aminotran_1_2"/>
    <property type="match status" value="1"/>
</dbReference>
<dbReference type="PANTHER" id="PTHR46383">
    <property type="entry name" value="ASPARTATE AMINOTRANSFERASE"/>
    <property type="match status" value="1"/>
</dbReference>
<evidence type="ECO:0000259" key="7">
    <source>
        <dbReference type="Pfam" id="PF00155"/>
    </source>
</evidence>
<dbReference type="Gene3D" id="3.90.1150.10">
    <property type="entry name" value="Aspartate Aminotransferase, domain 1"/>
    <property type="match status" value="1"/>
</dbReference>
<dbReference type="AlphaFoldDB" id="Q02C36"/>
<dbReference type="SUPFAM" id="SSF53383">
    <property type="entry name" value="PLP-dependent transferases"/>
    <property type="match status" value="1"/>
</dbReference>
<dbReference type="KEGG" id="sus:Acid_0368"/>
<accession>Q02C36</accession>
<dbReference type="CDD" id="cd00609">
    <property type="entry name" value="AAT_like"/>
    <property type="match status" value="1"/>
</dbReference>
<evidence type="ECO:0000256" key="1">
    <source>
        <dbReference type="ARBA" id="ARBA00001933"/>
    </source>
</evidence>
<dbReference type="PANTHER" id="PTHR46383:SF1">
    <property type="entry name" value="ASPARTATE AMINOTRANSFERASE"/>
    <property type="match status" value="1"/>
</dbReference>
<comment type="similarity">
    <text evidence="2 6">Belongs to the class-I pyridoxal-phosphate-dependent aminotransferase family.</text>
</comment>
<dbReference type="InterPro" id="IPR004839">
    <property type="entry name" value="Aminotransferase_I/II_large"/>
</dbReference>
<organism evidence="8">
    <name type="scientific">Solibacter usitatus (strain Ellin6076)</name>
    <dbReference type="NCBI Taxonomy" id="234267"/>
    <lineage>
        <taxon>Bacteria</taxon>
        <taxon>Pseudomonadati</taxon>
        <taxon>Acidobacteriota</taxon>
        <taxon>Terriglobia</taxon>
        <taxon>Bryobacterales</taxon>
        <taxon>Solibacteraceae</taxon>
        <taxon>Candidatus Solibacter</taxon>
    </lineage>
</organism>
<dbReference type="InParanoid" id="Q02C36"/>
<keyword evidence="3 6" id="KW-0032">Aminotransferase</keyword>
<dbReference type="EC" id="2.6.1.-" evidence="6"/>
<dbReference type="Gene3D" id="3.40.640.10">
    <property type="entry name" value="Type I PLP-dependent aspartate aminotransferase-like (Major domain)"/>
    <property type="match status" value="1"/>
</dbReference>
<feature type="domain" description="Aminotransferase class I/classII large" evidence="7">
    <location>
        <begin position="31"/>
        <end position="380"/>
    </location>
</feature>
<evidence type="ECO:0000256" key="6">
    <source>
        <dbReference type="RuleBase" id="RU000481"/>
    </source>
</evidence>
<name>Q02C36_SOLUE</name>